<evidence type="ECO:0000256" key="1">
    <source>
        <dbReference type="SAM" id="MobiDB-lite"/>
    </source>
</evidence>
<name>A0A9W6PXU4_9ACTN</name>
<comment type="caution">
    <text evidence="2">The sequence shown here is derived from an EMBL/GenBank/DDBJ whole genome shotgun (WGS) entry which is preliminary data.</text>
</comment>
<dbReference type="EMBL" id="BSRZ01000006">
    <property type="protein sequence ID" value="GLW64868.1"/>
    <property type="molecule type" value="Genomic_DNA"/>
</dbReference>
<evidence type="ECO:0000313" key="3">
    <source>
        <dbReference type="Proteomes" id="UP001165124"/>
    </source>
</evidence>
<dbReference type="Proteomes" id="UP001165124">
    <property type="component" value="Unassembled WGS sequence"/>
</dbReference>
<accession>A0A9W6PXU4</accession>
<sequence length="143" mass="14496">MAVMLALALLVIGGIALVNALTSEPEGAPPGAAETADAEDPLGSADATPTRSRTAQSATATPLVIRVVGAPTRVVVTVAGTGEVLQQGVLNTGEARQYDKAPLQVVAADGGSVEVLIYGRQQPRAPAGERKSWFVPAKGSRQG</sequence>
<evidence type="ECO:0008006" key="4">
    <source>
        <dbReference type="Google" id="ProtNLM"/>
    </source>
</evidence>
<feature type="compositionally biased region" description="Low complexity" evidence="1">
    <location>
        <begin position="25"/>
        <end position="35"/>
    </location>
</feature>
<gene>
    <name evidence="2" type="ORF">Arub01_31120</name>
</gene>
<dbReference type="AlphaFoldDB" id="A0A9W6PXU4"/>
<proteinExistence type="predicted"/>
<evidence type="ECO:0000313" key="2">
    <source>
        <dbReference type="EMBL" id="GLW64868.1"/>
    </source>
</evidence>
<reference evidence="2" key="1">
    <citation type="submission" date="2023-02" db="EMBL/GenBank/DDBJ databases">
        <title>Actinomadura rubrobrunea NBRC 14622.</title>
        <authorList>
            <person name="Ichikawa N."/>
            <person name="Sato H."/>
            <person name="Tonouchi N."/>
        </authorList>
    </citation>
    <scope>NUCLEOTIDE SEQUENCE</scope>
    <source>
        <strain evidence="2">NBRC 14622</strain>
    </source>
</reference>
<organism evidence="2 3">
    <name type="scientific">Actinomadura rubrobrunea</name>
    <dbReference type="NCBI Taxonomy" id="115335"/>
    <lineage>
        <taxon>Bacteria</taxon>
        <taxon>Bacillati</taxon>
        <taxon>Actinomycetota</taxon>
        <taxon>Actinomycetes</taxon>
        <taxon>Streptosporangiales</taxon>
        <taxon>Thermomonosporaceae</taxon>
        <taxon>Actinomadura</taxon>
    </lineage>
</organism>
<keyword evidence="3" id="KW-1185">Reference proteome</keyword>
<feature type="region of interest" description="Disordered" evidence="1">
    <location>
        <begin position="25"/>
        <end position="58"/>
    </location>
</feature>
<protein>
    <recommendedName>
        <fullName evidence="4">DUF4115 domain-containing protein</fullName>
    </recommendedName>
</protein>
<feature type="compositionally biased region" description="Low complexity" evidence="1">
    <location>
        <begin position="47"/>
        <end position="58"/>
    </location>
</feature>